<dbReference type="GO" id="GO:0032446">
    <property type="term" value="P:protein modification by small protein conjugation"/>
    <property type="evidence" value="ECO:0007669"/>
    <property type="project" value="TreeGrafter"/>
</dbReference>
<keyword evidence="9" id="KW-1185">Reference proteome</keyword>
<proteinExistence type="inferred from homology"/>
<dbReference type="GO" id="GO:0005829">
    <property type="term" value="C:cytosol"/>
    <property type="evidence" value="ECO:0007669"/>
    <property type="project" value="TreeGrafter"/>
</dbReference>
<keyword evidence="5" id="KW-0653">Protein transport</keyword>
<keyword evidence="4" id="KW-0833">Ubl conjugation pathway</keyword>
<dbReference type="GO" id="GO:0000045">
    <property type="term" value="P:autophagosome assembly"/>
    <property type="evidence" value="ECO:0007669"/>
    <property type="project" value="TreeGrafter"/>
</dbReference>
<evidence type="ECO:0000256" key="7">
    <source>
        <dbReference type="ARBA" id="ARBA00029833"/>
    </source>
</evidence>
<evidence type="ECO:0000256" key="6">
    <source>
        <dbReference type="ARBA" id="ARBA00023006"/>
    </source>
</evidence>
<dbReference type="Proteomes" id="UP001337655">
    <property type="component" value="Unassembled WGS sequence"/>
</dbReference>
<keyword evidence="3" id="KW-0808">Transferase</keyword>
<dbReference type="InterPro" id="IPR007135">
    <property type="entry name" value="Atg3/Atg10"/>
</dbReference>
<dbReference type="EMBL" id="JAVRRT010000003">
    <property type="protein sequence ID" value="KAK5173393.1"/>
    <property type="molecule type" value="Genomic_DNA"/>
</dbReference>
<reference evidence="8 9" key="1">
    <citation type="submission" date="2023-08" db="EMBL/GenBank/DDBJ databases">
        <title>Black Yeasts Isolated from many extreme environments.</title>
        <authorList>
            <person name="Coleine C."/>
            <person name="Stajich J.E."/>
            <person name="Selbmann L."/>
        </authorList>
    </citation>
    <scope>NUCLEOTIDE SEQUENCE [LARGE SCALE GENOMIC DNA]</scope>
    <source>
        <strain evidence="8 9">CCFEE 5935</strain>
    </source>
</reference>
<evidence type="ECO:0000256" key="4">
    <source>
        <dbReference type="ARBA" id="ARBA00022786"/>
    </source>
</evidence>
<dbReference type="PANTHER" id="PTHR14957">
    <property type="entry name" value="UBIQUITIN-LIKE-CONJUGATING ENZYME ATG10"/>
    <property type="match status" value="1"/>
</dbReference>
<evidence type="ECO:0000256" key="5">
    <source>
        <dbReference type="ARBA" id="ARBA00022927"/>
    </source>
</evidence>
<gene>
    <name evidence="8" type="ORF">LTR77_002074</name>
</gene>
<evidence type="ECO:0000256" key="3">
    <source>
        <dbReference type="ARBA" id="ARBA00022679"/>
    </source>
</evidence>
<accession>A0AAV9PM58</accession>
<comment type="similarity">
    <text evidence="1">Belongs to the ATG10 family.</text>
</comment>
<dbReference type="GO" id="GO:0015031">
    <property type="term" value="P:protein transport"/>
    <property type="evidence" value="ECO:0007669"/>
    <property type="project" value="UniProtKB-KW"/>
</dbReference>
<evidence type="ECO:0000313" key="8">
    <source>
        <dbReference type="EMBL" id="KAK5173393.1"/>
    </source>
</evidence>
<dbReference type="GO" id="GO:0000422">
    <property type="term" value="P:autophagy of mitochondrion"/>
    <property type="evidence" value="ECO:0007669"/>
    <property type="project" value="TreeGrafter"/>
</dbReference>
<dbReference type="Gene3D" id="3.30.1460.50">
    <property type="match status" value="1"/>
</dbReference>
<protein>
    <recommendedName>
        <fullName evidence="2">Ubiquitin-like-conjugating enzyme ATG10</fullName>
    </recommendedName>
    <alternativeName>
        <fullName evidence="7">Autophagy-related protein 10</fullName>
    </alternativeName>
</protein>
<dbReference type="Pfam" id="PF03987">
    <property type="entry name" value="Autophagy_act_C"/>
    <property type="match status" value="1"/>
</dbReference>
<dbReference type="GO" id="GO:0061651">
    <property type="term" value="F:Atg12 conjugating enzyme activity"/>
    <property type="evidence" value="ECO:0007669"/>
    <property type="project" value="TreeGrafter"/>
</dbReference>
<dbReference type="AlphaFoldDB" id="A0AAV9PM58"/>
<organism evidence="8 9">
    <name type="scientific">Saxophila tyrrhenica</name>
    <dbReference type="NCBI Taxonomy" id="1690608"/>
    <lineage>
        <taxon>Eukaryota</taxon>
        <taxon>Fungi</taxon>
        <taxon>Dikarya</taxon>
        <taxon>Ascomycota</taxon>
        <taxon>Pezizomycotina</taxon>
        <taxon>Dothideomycetes</taxon>
        <taxon>Dothideomycetidae</taxon>
        <taxon>Mycosphaerellales</taxon>
        <taxon>Extremaceae</taxon>
        <taxon>Saxophila</taxon>
    </lineage>
</organism>
<evidence type="ECO:0000256" key="1">
    <source>
        <dbReference type="ARBA" id="ARBA00005696"/>
    </source>
</evidence>
<name>A0AAV9PM58_9PEZI</name>
<dbReference type="PANTHER" id="PTHR14957:SF1">
    <property type="entry name" value="UBIQUITIN-LIKE-CONJUGATING ENZYME ATG10"/>
    <property type="match status" value="1"/>
</dbReference>
<keyword evidence="5" id="KW-0813">Transport</keyword>
<dbReference type="RefSeq" id="XP_064662088.1">
    <property type="nucleotide sequence ID" value="XM_064799333.1"/>
</dbReference>
<dbReference type="GeneID" id="89923421"/>
<evidence type="ECO:0000313" key="9">
    <source>
        <dbReference type="Proteomes" id="UP001337655"/>
    </source>
</evidence>
<sequence>MSISYQDFEEACEVLCKAWNNASGNGEEVMILQSCGLKHIHIAKPVDKKEDHREANEDEYGEDLERVVNEEDAEALIRTSHDKQGPTALYDIVHSPSYQVAVLYVQLRDHTKGIPNGMPSPDEMYDALVPAAYRAQLEAVGVMGALSMTEHPISGMPTYFIHPCRTAEAMNDLMKCKGAAKPAEYILLWLGLVGPSVGLTVPVDVAKLIRQES</sequence>
<evidence type="ECO:0000256" key="2">
    <source>
        <dbReference type="ARBA" id="ARBA00021099"/>
    </source>
</evidence>
<keyword evidence="6" id="KW-0072">Autophagy</keyword>
<comment type="caution">
    <text evidence="8">The sequence shown here is derived from an EMBL/GenBank/DDBJ whole genome shotgun (WGS) entry which is preliminary data.</text>
</comment>